<feature type="binding site" evidence="7">
    <location>
        <begin position="188"/>
        <end position="189"/>
    </location>
    <ligand>
        <name>substrate</name>
    </ligand>
</feature>
<comment type="pathway">
    <text evidence="7">Cell wall biogenesis; peptidoglycan biosynthesis.</text>
</comment>
<dbReference type="GO" id="GO:0071555">
    <property type="term" value="P:cell wall organization"/>
    <property type="evidence" value="ECO:0007669"/>
    <property type="project" value="UniProtKB-KW"/>
</dbReference>
<organism evidence="8 9">
    <name type="scientific">Kosmotoga olearia (strain ATCC BAA-1733 / DSM 21960 / TBF 19.5.1)</name>
    <dbReference type="NCBI Taxonomy" id="521045"/>
    <lineage>
        <taxon>Bacteria</taxon>
        <taxon>Thermotogati</taxon>
        <taxon>Thermotogota</taxon>
        <taxon>Thermotogae</taxon>
        <taxon>Kosmotogales</taxon>
        <taxon>Kosmotogaceae</taxon>
        <taxon>Kosmotoga</taxon>
    </lineage>
</organism>
<evidence type="ECO:0000256" key="3">
    <source>
        <dbReference type="ARBA" id="ARBA00022960"/>
    </source>
</evidence>
<dbReference type="STRING" id="521045.Kole_2025"/>
<evidence type="ECO:0000313" key="9">
    <source>
        <dbReference type="Proteomes" id="UP000002382"/>
    </source>
</evidence>
<dbReference type="PANTHER" id="PTHR21198">
    <property type="entry name" value="GLUTAMATE RACEMASE"/>
    <property type="match status" value="1"/>
</dbReference>
<dbReference type="GO" id="GO:0009252">
    <property type="term" value="P:peptidoglycan biosynthetic process"/>
    <property type="evidence" value="ECO:0007669"/>
    <property type="project" value="UniProtKB-UniRule"/>
</dbReference>
<protein>
    <recommendedName>
        <fullName evidence="2 7">Glutamate racemase</fullName>
        <ecNumber evidence="2 7">5.1.1.3</ecNumber>
    </recommendedName>
</protein>
<dbReference type="FunFam" id="3.40.50.1860:FF:000001">
    <property type="entry name" value="Glutamate racemase"/>
    <property type="match status" value="1"/>
</dbReference>
<sequence length="277" mass="31150">MIGKVDIGIFDSGIGGITVLRELMKSVPTGVRFHYFGDTARVPYGSKPPSEIKKYVHQVFDFFRSLSVEAIVTACNTSDSILSKEEKKSLEVPFFSIIDPVTEALKNDLPINSSVAIIGTRNTIKRSLYLKKLIGSDNICRISQKACPLFVPLVEEGVWEGTLAETIVRYYLRGIKRFAPDYLILGCTHYPFLLKPIKTYLGEDVKVVDPAEYVAREFKAWIENQQNDVDSTVVFYVTGEVVSFTESLKMMGFDNAKIDSVKHVDISSLEEALWQTR</sequence>
<name>C5CHM7_KOSOT</name>
<reference evidence="8 9" key="1">
    <citation type="submission" date="2009-06" db="EMBL/GenBank/DDBJ databases">
        <title>Complete sequence of Thermotogales bacterium TBF 19.5.1.</title>
        <authorList>
            <consortium name="US DOE Joint Genome Institute"/>
            <person name="Lucas S."/>
            <person name="Copeland A."/>
            <person name="Lapidus A."/>
            <person name="Glavina del Rio T."/>
            <person name="Tice H."/>
            <person name="Bruce D."/>
            <person name="Goodwin L."/>
            <person name="Pitluck S."/>
            <person name="Chertkov O."/>
            <person name="Brettin T."/>
            <person name="Detter J.C."/>
            <person name="Han C."/>
            <person name="Schmutz J."/>
            <person name="Larimer F."/>
            <person name="Land M."/>
            <person name="Hauser L."/>
            <person name="Kyrpides N."/>
            <person name="Ovchinnikova G."/>
            <person name="Noll K."/>
        </authorList>
    </citation>
    <scope>NUCLEOTIDE SEQUENCE [LARGE SCALE GENOMIC DNA]</scope>
    <source>
        <strain evidence="9">ATCC BAA-1733 / DSM 21960 / TBF 19.5.1</strain>
    </source>
</reference>
<keyword evidence="9" id="KW-1185">Reference proteome</keyword>
<evidence type="ECO:0000256" key="4">
    <source>
        <dbReference type="ARBA" id="ARBA00022984"/>
    </source>
</evidence>
<evidence type="ECO:0000313" key="8">
    <source>
        <dbReference type="EMBL" id="ACR80703.1"/>
    </source>
</evidence>
<dbReference type="AlphaFoldDB" id="C5CHM7"/>
<feature type="binding site" evidence="7">
    <location>
        <begin position="76"/>
        <end position="77"/>
    </location>
    <ligand>
        <name>substrate</name>
    </ligand>
</feature>
<evidence type="ECO:0000256" key="1">
    <source>
        <dbReference type="ARBA" id="ARBA00001602"/>
    </source>
</evidence>
<proteinExistence type="inferred from homology"/>
<dbReference type="NCBIfam" id="TIGR00067">
    <property type="entry name" value="glut_race"/>
    <property type="match status" value="1"/>
</dbReference>
<evidence type="ECO:0000256" key="2">
    <source>
        <dbReference type="ARBA" id="ARBA00013090"/>
    </source>
</evidence>
<dbReference type="Gene3D" id="3.40.50.1860">
    <property type="match status" value="2"/>
</dbReference>
<dbReference type="InterPro" id="IPR004391">
    <property type="entry name" value="Glu_race"/>
</dbReference>
<feature type="binding site" evidence="7">
    <location>
        <begin position="44"/>
        <end position="45"/>
    </location>
    <ligand>
        <name>substrate</name>
    </ligand>
</feature>
<comment type="similarity">
    <text evidence="7">Belongs to the aspartate/glutamate racemases family.</text>
</comment>
<keyword evidence="6 7" id="KW-0961">Cell wall biogenesis/degradation</keyword>
<keyword evidence="3 7" id="KW-0133">Cell shape</keyword>
<feature type="active site" description="Proton donor/acceptor" evidence="7">
    <location>
        <position position="75"/>
    </location>
</feature>
<feature type="active site" description="Proton donor/acceptor" evidence="7">
    <location>
        <position position="187"/>
    </location>
</feature>
<dbReference type="PROSITE" id="PS00924">
    <property type="entry name" value="ASP_GLU_RACEMASE_2"/>
    <property type="match status" value="1"/>
</dbReference>
<evidence type="ECO:0000256" key="6">
    <source>
        <dbReference type="ARBA" id="ARBA00023316"/>
    </source>
</evidence>
<evidence type="ECO:0000256" key="5">
    <source>
        <dbReference type="ARBA" id="ARBA00023235"/>
    </source>
</evidence>
<dbReference type="HOGENOM" id="CLU_052344_0_2_0"/>
<comment type="function">
    <text evidence="7">Provides the (R)-glutamate required for cell wall biosynthesis.</text>
</comment>
<dbReference type="GO" id="GO:0008360">
    <property type="term" value="P:regulation of cell shape"/>
    <property type="evidence" value="ECO:0007669"/>
    <property type="project" value="UniProtKB-KW"/>
</dbReference>
<dbReference type="GO" id="GO:0008881">
    <property type="term" value="F:glutamate racemase activity"/>
    <property type="evidence" value="ECO:0007669"/>
    <property type="project" value="UniProtKB-UniRule"/>
</dbReference>
<dbReference type="SUPFAM" id="SSF53681">
    <property type="entry name" value="Aspartate/glutamate racemase"/>
    <property type="match status" value="2"/>
</dbReference>
<dbReference type="HAMAP" id="MF_00258">
    <property type="entry name" value="Glu_racemase"/>
    <property type="match status" value="1"/>
</dbReference>
<keyword evidence="5 7" id="KW-0413">Isomerase</keyword>
<dbReference type="OrthoDB" id="9801055at2"/>
<comment type="catalytic activity">
    <reaction evidence="1 7">
        <text>L-glutamate = D-glutamate</text>
        <dbReference type="Rhea" id="RHEA:12813"/>
        <dbReference type="ChEBI" id="CHEBI:29985"/>
        <dbReference type="ChEBI" id="CHEBI:29986"/>
        <dbReference type="EC" id="5.1.1.3"/>
    </reaction>
</comment>
<dbReference type="InterPro" id="IPR015942">
    <property type="entry name" value="Asp/Glu/hydantoin_racemase"/>
</dbReference>
<gene>
    <name evidence="7" type="primary">murI</name>
    <name evidence="8" type="ordered locus">Kole_2025</name>
</gene>
<dbReference type="Pfam" id="PF01177">
    <property type="entry name" value="Asp_Glu_race"/>
    <property type="match status" value="1"/>
</dbReference>
<dbReference type="eggNOG" id="COG0796">
    <property type="taxonomic scope" value="Bacteria"/>
</dbReference>
<reference evidence="8 9" key="2">
    <citation type="journal article" date="2011" name="J. Bacteriol.">
        <title>Genome Sequence of Kosmotoga olearia Strain TBF 19.5.1, a Thermophilic Bacterium with a Wide Growth Temperature Range, Isolated from the Troll B Oil Platform in the North Sea.</title>
        <authorList>
            <person name="Swithers K.S."/>
            <person name="Dipippo J.L."/>
            <person name="Bruce D.C."/>
            <person name="Detter C."/>
            <person name="Tapia R."/>
            <person name="Han S."/>
            <person name="Goodwin L.A."/>
            <person name="Han J."/>
            <person name="Woyke T."/>
            <person name="Pitluck S."/>
            <person name="Pennacchio L."/>
            <person name="Nolan M."/>
            <person name="Mikhailova N."/>
            <person name="Land M.L."/>
            <person name="Nesbo C.L."/>
            <person name="Gogarten J.P."/>
            <person name="Noll K.M."/>
        </authorList>
    </citation>
    <scope>NUCLEOTIDE SEQUENCE [LARGE SCALE GENOMIC DNA]</scope>
    <source>
        <strain evidence="9">ATCC BAA-1733 / DSM 21960 / TBF 19.5.1</strain>
    </source>
</reference>
<evidence type="ECO:0000256" key="7">
    <source>
        <dbReference type="HAMAP-Rule" id="MF_00258"/>
    </source>
</evidence>
<dbReference type="EC" id="5.1.1.3" evidence="2 7"/>
<dbReference type="UniPathway" id="UPA00219"/>
<feature type="binding site" evidence="7">
    <location>
        <begin position="11"/>
        <end position="12"/>
    </location>
    <ligand>
        <name>substrate</name>
    </ligand>
</feature>
<keyword evidence="4 7" id="KW-0573">Peptidoglycan synthesis</keyword>
<dbReference type="Proteomes" id="UP000002382">
    <property type="component" value="Chromosome"/>
</dbReference>
<dbReference type="InterPro" id="IPR033134">
    <property type="entry name" value="Asp/Glu_racemase_AS_2"/>
</dbReference>
<accession>C5CHM7</accession>
<dbReference type="EMBL" id="CP001634">
    <property type="protein sequence ID" value="ACR80703.1"/>
    <property type="molecule type" value="Genomic_DNA"/>
</dbReference>
<dbReference type="InterPro" id="IPR001920">
    <property type="entry name" value="Asp/Glu_race"/>
</dbReference>
<dbReference type="KEGG" id="kol:Kole_2025"/>
<dbReference type="PANTHER" id="PTHR21198:SF2">
    <property type="entry name" value="GLUTAMATE RACEMASE"/>
    <property type="match status" value="1"/>
</dbReference>